<dbReference type="Proteomes" id="UP000526501">
    <property type="component" value="Unassembled WGS sequence"/>
</dbReference>
<dbReference type="SMART" id="SM00843">
    <property type="entry name" value="Ftsk_gamma"/>
    <property type="match status" value="1"/>
</dbReference>
<dbReference type="EMBL" id="JACHVC010000005">
    <property type="protein sequence ID" value="MBC2604940.1"/>
    <property type="molecule type" value="Genomic_DNA"/>
</dbReference>
<comment type="similarity">
    <text evidence="1">Belongs to the FtsK/SpoIIIE/SftA family.</text>
</comment>
<keyword evidence="3 5" id="KW-0067">ATP-binding</keyword>
<feature type="coiled-coil region" evidence="6">
    <location>
        <begin position="61"/>
        <end position="117"/>
    </location>
</feature>
<feature type="compositionally biased region" description="Acidic residues" evidence="7">
    <location>
        <begin position="26"/>
        <end position="36"/>
    </location>
</feature>
<dbReference type="InterPro" id="IPR003593">
    <property type="entry name" value="AAA+_ATPase"/>
</dbReference>
<dbReference type="InterPro" id="IPR027417">
    <property type="entry name" value="P-loop_NTPase"/>
</dbReference>
<dbReference type="PANTHER" id="PTHR22683:SF41">
    <property type="entry name" value="DNA TRANSLOCASE FTSK"/>
    <property type="match status" value="1"/>
</dbReference>
<feature type="region of interest" description="Disordered" evidence="7">
    <location>
        <begin position="1"/>
        <end position="56"/>
    </location>
</feature>
<name>A0A7X1E6Q2_9BACT</name>
<dbReference type="AlphaFoldDB" id="A0A7X1E6Q2"/>
<evidence type="ECO:0000313" key="9">
    <source>
        <dbReference type="EMBL" id="MBC2604940.1"/>
    </source>
</evidence>
<evidence type="ECO:0000259" key="8">
    <source>
        <dbReference type="PROSITE" id="PS50901"/>
    </source>
</evidence>
<feature type="binding site" evidence="5">
    <location>
        <begin position="308"/>
        <end position="315"/>
    </location>
    <ligand>
        <name>ATP</name>
        <dbReference type="ChEBI" id="CHEBI:30616"/>
    </ligand>
</feature>
<dbReference type="Pfam" id="PF09397">
    <property type="entry name" value="FtsK_gamma"/>
    <property type="match status" value="1"/>
</dbReference>
<sequence>MPGPSKPQSKSIQRVKDGVRRFLDTMAEEQDWDQENASDSTAATERSSHTENLPEEYVRLAKQESQTLEAEQRQIAVWRAEMEAILKDREERQSYFADLAQERHSRFQMMLERAKDQLAGKTVPEQAPEASEAEEPDEPVSEAKSLSPVSSQPYSAPTLDLLEASTLETDGLVSPEKLEEQERKLQNTLDSFAVDATVYDAVVGPRVTQFRIRPGIGVRVEKISALQKNIALNLAQTNVRIQAPIPGEPYVGIELGNGNTMPIRLRSVFESRAWQQGKETIPITIGMDIQGKIIVADLAKAPHLLIAGATGSGKSVCMSNLIVSLLYRFSPEELELVLVDPKRVEFGLFRQVPHLIHPVVGEAKKAVALLKWVVSEMENRYEILAEKQVRNIAGYNAKAEAQGFDKMPFMVVIIDELADLMMTSKGEAEASLARIAQLSRAVGIHTIIATQRPSVNVITGVIKANYPTRIAFQVSSIVDSRTILDCKGAESLLGQGDMLFNPPGFARLVRIQSPMVQDEELMRVVTHVTEGQMENHRVDLSSFDGAVAGSTEALADGADDLYMEALKIVAETQKASTSYLQRRLRIGYNRAATLIEEMEDRFHIGPQNGSTPREVFVTMEELSR</sequence>
<dbReference type="PANTHER" id="PTHR22683">
    <property type="entry name" value="SPORULATION PROTEIN RELATED"/>
    <property type="match status" value="1"/>
</dbReference>
<evidence type="ECO:0000256" key="1">
    <source>
        <dbReference type="ARBA" id="ARBA00006474"/>
    </source>
</evidence>
<feature type="compositionally biased region" description="Polar residues" evidence="7">
    <location>
        <begin position="1"/>
        <end position="12"/>
    </location>
</feature>
<dbReference type="Gene3D" id="3.40.50.300">
    <property type="entry name" value="P-loop containing nucleotide triphosphate hydrolases"/>
    <property type="match status" value="1"/>
</dbReference>
<keyword evidence="2 5" id="KW-0547">Nucleotide-binding</keyword>
<evidence type="ECO:0000313" key="10">
    <source>
        <dbReference type="Proteomes" id="UP000526501"/>
    </source>
</evidence>
<evidence type="ECO:0000256" key="2">
    <source>
        <dbReference type="ARBA" id="ARBA00022741"/>
    </source>
</evidence>
<dbReference type="InterPro" id="IPR036388">
    <property type="entry name" value="WH-like_DNA-bd_sf"/>
</dbReference>
<dbReference type="GO" id="GO:0003677">
    <property type="term" value="F:DNA binding"/>
    <property type="evidence" value="ECO:0007669"/>
    <property type="project" value="UniProtKB-KW"/>
</dbReference>
<dbReference type="Pfam" id="PF01580">
    <property type="entry name" value="FtsK_SpoIIIE"/>
    <property type="match status" value="1"/>
</dbReference>
<organism evidence="9 10">
    <name type="scientific">Pelagicoccus albus</name>
    <dbReference type="NCBI Taxonomy" id="415222"/>
    <lineage>
        <taxon>Bacteria</taxon>
        <taxon>Pseudomonadati</taxon>
        <taxon>Verrucomicrobiota</taxon>
        <taxon>Opitutia</taxon>
        <taxon>Puniceicoccales</taxon>
        <taxon>Pelagicoccaceae</taxon>
        <taxon>Pelagicoccus</taxon>
    </lineage>
</organism>
<evidence type="ECO:0000256" key="5">
    <source>
        <dbReference type="PROSITE-ProRule" id="PRU00289"/>
    </source>
</evidence>
<dbReference type="SMART" id="SM00382">
    <property type="entry name" value="AAA"/>
    <property type="match status" value="1"/>
</dbReference>
<feature type="compositionally biased region" description="Basic and acidic residues" evidence="7">
    <location>
        <begin position="14"/>
        <end position="23"/>
    </location>
</feature>
<proteinExistence type="inferred from homology"/>
<dbReference type="RefSeq" id="WP_185658830.1">
    <property type="nucleotide sequence ID" value="NZ_CAWPOO010000005.1"/>
</dbReference>
<dbReference type="Pfam" id="PF17854">
    <property type="entry name" value="FtsK_alpha"/>
    <property type="match status" value="1"/>
</dbReference>
<evidence type="ECO:0000256" key="4">
    <source>
        <dbReference type="ARBA" id="ARBA00023125"/>
    </source>
</evidence>
<feature type="compositionally biased region" description="Acidic residues" evidence="7">
    <location>
        <begin position="131"/>
        <end position="140"/>
    </location>
</feature>
<dbReference type="InterPro" id="IPR002543">
    <property type="entry name" value="FtsK_dom"/>
</dbReference>
<dbReference type="InterPro" id="IPR036390">
    <property type="entry name" value="WH_DNA-bd_sf"/>
</dbReference>
<keyword evidence="6" id="KW-0175">Coiled coil</keyword>
<protein>
    <submittedName>
        <fullName evidence="9">DNA translocase FtsK</fullName>
    </submittedName>
</protein>
<feature type="region of interest" description="Disordered" evidence="7">
    <location>
        <begin position="117"/>
        <end position="155"/>
    </location>
</feature>
<evidence type="ECO:0000256" key="6">
    <source>
        <dbReference type="SAM" id="Coils"/>
    </source>
</evidence>
<accession>A0A7X1E6Q2</accession>
<dbReference type="InterPro" id="IPR018541">
    <property type="entry name" value="Ftsk_gamma"/>
</dbReference>
<dbReference type="Gene3D" id="3.30.980.40">
    <property type="match status" value="1"/>
</dbReference>
<reference evidence="9 10" key="1">
    <citation type="submission" date="2020-07" db="EMBL/GenBank/DDBJ databases">
        <authorList>
            <person name="Feng X."/>
        </authorList>
    </citation>
    <scope>NUCLEOTIDE SEQUENCE [LARGE SCALE GENOMIC DNA]</scope>
    <source>
        <strain evidence="9 10">JCM23202</strain>
    </source>
</reference>
<dbReference type="Gene3D" id="1.10.10.10">
    <property type="entry name" value="Winged helix-like DNA-binding domain superfamily/Winged helix DNA-binding domain"/>
    <property type="match status" value="1"/>
</dbReference>
<dbReference type="InterPro" id="IPR050206">
    <property type="entry name" value="FtsK/SpoIIIE/SftA"/>
</dbReference>
<comment type="caution">
    <text evidence="9">The sequence shown here is derived from an EMBL/GenBank/DDBJ whole genome shotgun (WGS) entry which is preliminary data.</text>
</comment>
<evidence type="ECO:0000256" key="3">
    <source>
        <dbReference type="ARBA" id="ARBA00022840"/>
    </source>
</evidence>
<keyword evidence="4" id="KW-0238">DNA-binding</keyword>
<evidence type="ECO:0000256" key="7">
    <source>
        <dbReference type="SAM" id="MobiDB-lite"/>
    </source>
</evidence>
<dbReference type="PROSITE" id="PS50901">
    <property type="entry name" value="FTSK"/>
    <property type="match status" value="1"/>
</dbReference>
<dbReference type="SUPFAM" id="SSF46785">
    <property type="entry name" value="Winged helix' DNA-binding domain"/>
    <property type="match status" value="1"/>
</dbReference>
<dbReference type="InterPro" id="IPR041027">
    <property type="entry name" value="FtsK_alpha"/>
</dbReference>
<keyword evidence="10" id="KW-1185">Reference proteome</keyword>
<dbReference type="SUPFAM" id="SSF52540">
    <property type="entry name" value="P-loop containing nucleoside triphosphate hydrolases"/>
    <property type="match status" value="1"/>
</dbReference>
<gene>
    <name evidence="9" type="ORF">H5P27_02680</name>
</gene>
<feature type="domain" description="FtsK" evidence="8">
    <location>
        <begin position="290"/>
        <end position="481"/>
    </location>
</feature>
<dbReference type="GO" id="GO:0005524">
    <property type="term" value="F:ATP binding"/>
    <property type="evidence" value="ECO:0007669"/>
    <property type="project" value="UniProtKB-UniRule"/>
</dbReference>